<keyword evidence="1" id="KW-0408">Iron</keyword>
<dbReference type="PANTHER" id="PTHR30002">
    <property type="entry name" value="EPOXYQUEUOSINE REDUCTASE"/>
    <property type="match status" value="1"/>
</dbReference>
<evidence type="ECO:0000259" key="3">
    <source>
        <dbReference type="PROSITE" id="PS51379"/>
    </source>
</evidence>
<sequence>MPKAVHHVVKRPGRKDGAPDVEIPVAEDLVSEPGIPQREVDVAFYSREYPIETQNVEKTADREWVWTVYTEEMLQYRKEHDERNQPLVEAASVTGDIEPTAKPDPGRDITEDVRLKARELGFGEVGFTRFDRHYAFVSKKGWVQYEHAICLAYEQDYAQTQTIPSLEAEFAHFGTYETEGAQGLELADYIRSLGYHAQVHSPNDNSAVYIPMFVQAGLGQLGANGQLLSPHFGSRARLMIITTDGPVSYDEPVDYGIHRFCQQCQVCVNRCPGRALVKEKVWWRGVEKNKLIYDRCRPVMARYEGCAVCMKVCPVQRYGMKPVMEHYIETGEVLGKGTENLEGYTLRDKGHFGPGELPQFDRVFFDIPHGRREDWLFEQFKDRLDKEGVPPEEELVGFATKVKKVLEEGSTTIGDE</sequence>
<proteinExistence type="predicted"/>
<evidence type="ECO:0000256" key="2">
    <source>
        <dbReference type="SAM" id="MobiDB-lite"/>
    </source>
</evidence>
<dbReference type="PANTHER" id="PTHR30002:SF4">
    <property type="entry name" value="EPOXYQUEUOSINE REDUCTASE"/>
    <property type="match status" value="1"/>
</dbReference>
<dbReference type="AlphaFoldDB" id="B3TA38"/>
<gene>
    <name evidence="4" type="ORF">ALOHA_HF4000APKG8C21ctg1g35</name>
</gene>
<dbReference type="PROSITE" id="PS00198">
    <property type="entry name" value="4FE4S_FER_1"/>
    <property type="match status" value="1"/>
</dbReference>
<dbReference type="GO" id="GO:0052693">
    <property type="term" value="F:epoxyqueuosine reductase activity"/>
    <property type="evidence" value="ECO:0007669"/>
    <property type="project" value="TreeGrafter"/>
</dbReference>
<dbReference type="GO" id="GO:0008616">
    <property type="term" value="P:tRNA queuosine(34) biosynthetic process"/>
    <property type="evidence" value="ECO:0007669"/>
    <property type="project" value="InterPro"/>
</dbReference>
<evidence type="ECO:0000313" key="4">
    <source>
        <dbReference type="EMBL" id="ABZ09447.1"/>
    </source>
</evidence>
<dbReference type="GO" id="GO:0051539">
    <property type="term" value="F:4 iron, 4 sulfur cluster binding"/>
    <property type="evidence" value="ECO:0007669"/>
    <property type="project" value="UniProtKB-KW"/>
</dbReference>
<organism evidence="4">
    <name type="scientific">uncultured marine microorganism HF4000_APKG8C21</name>
    <dbReference type="NCBI Taxonomy" id="455553"/>
    <lineage>
        <taxon>unclassified sequences</taxon>
        <taxon>environmental samples</taxon>
    </lineage>
</organism>
<accession>B3TA38</accession>
<dbReference type="Gene3D" id="3.30.70.20">
    <property type="match status" value="1"/>
</dbReference>
<dbReference type="InterPro" id="IPR017896">
    <property type="entry name" value="4Fe4S_Fe-S-bd"/>
</dbReference>
<dbReference type="SUPFAM" id="SSF54862">
    <property type="entry name" value="4Fe-4S ferredoxins"/>
    <property type="match status" value="1"/>
</dbReference>
<reference evidence="4" key="1">
    <citation type="journal article" date="2008" name="ISME J.">
        <title>Genomic patterns of recombination, clonal divergence and environment in marine microbial populations.</title>
        <authorList>
            <person name="Konstantinidis K.T."/>
            <person name="Delong E.F."/>
        </authorList>
    </citation>
    <scope>NUCLEOTIDE SEQUENCE</scope>
</reference>
<protein>
    <submittedName>
        <fullName evidence="4">Putative 4Fe-4S binding domain protein</fullName>
    </submittedName>
</protein>
<dbReference type="InterPro" id="IPR004453">
    <property type="entry name" value="QueG"/>
</dbReference>
<feature type="region of interest" description="Disordered" evidence="2">
    <location>
        <begin position="1"/>
        <end position="20"/>
    </location>
</feature>
<keyword evidence="1" id="KW-0479">Metal-binding</keyword>
<dbReference type="EMBL" id="EU016651">
    <property type="protein sequence ID" value="ABZ09447.1"/>
    <property type="molecule type" value="Genomic_DNA"/>
</dbReference>
<feature type="domain" description="4Fe-4S ferredoxin-type" evidence="3">
    <location>
        <begin position="249"/>
        <end position="281"/>
    </location>
</feature>
<evidence type="ECO:0000256" key="1">
    <source>
        <dbReference type="ARBA" id="ARBA00022485"/>
    </source>
</evidence>
<keyword evidence="1" id="KW-0411">Iron-sulfur</keyword>
<dbReference type="PROSITE" id="PS51379">
    <property type="entry name" value="4FE4S_FER_2"/>
    <property type="match status" value="1"/>
</dbReference>
<feature type="compositionally biased region" description="Basic residues" evidence="2">
    <location>
        <begin position="1"/>
        <end position="13"/>
    </location>
</feature>
<name>B3TA38_9ZZZZ</name>
<keyword evidence="1" id="KW-0004">4Fe-4S</keyword>
<dbReference type="InterPro" id="IPR017900">
    <property type="entry name" value="4Fe4S_Fe_S_CS"/>
</dbReference>